<dbReference type="AlphaFoldDB" id="A0A6A6N448"/>
<evidence type="ECO:0000256" key="3">
    <source>
        <dbReference type="ARBA" id="ARBA00022821"/>
    </source>
</evidence>
<keyword evidence="1" id="KW-0677">Repeat</keyword>
<dbReference type="Pfam" id="PF18052">
    <property type="entry name" value="Rx_N"/>
    <property type="match status" value="1"/>
</dbReference>
<proteinExistence type="predicted"/>
<comment type="caution">
    <text evidence="6">The sequence shown here is derived from an EMBL/GenBank/DDBJ whole genome shotgun (WGS) entry which is preliminary data.</text>
</comment>
<evidence type="ECO:0000313" key="7">
    <source>
        <dbReference type="Proteomes" id="UP000467840"/>
    </source>
</evidence>
<dbReference type="EMBL" id="JAAGAX010000003">
    <property type="protein sequence ID" value="KAF2319253.1"/>
    <property type="molecule type" value="Genomic_DNA"/>
</dbReference>
<keyword evidence="4" id="KW-1133">Transmembrane helix</keyword>
<keyword evidence="7" id="KW-1185">Reference proteome</keyword>
<name>A0A6A6N448_HEVBR</name>
<evidence type="ECO:0000256" key="1">
    <source>
        <dbReference type="ARBA" id="ARBA00022737"/>
    </source>
</evidence>
<evidence type="ECO:0000259" key="5">
    <source>
        <dbReference type="Pfam" id="PF18052"/>
    </source>
</evidence>
<accession>A0A6A6N448</accession>
<organism evidence="6 7">
    <name type="scientific">Hevea brasiliensis</name>
    <name type="common">Para rubber tree</name>
    <name type="synonym">Siphonia brasiliensis</name>
    <dbReference type="NCBI Taxonomy" id="3981"/>
    <lineage>
        <taxon>Eukaryota</taxon>
        <taxon>Viridiplantae</taxon>
        <taxon>Streptophyta</taxon>
        <taxon>Embryophyta</taxon>
        <taxon>Tracheophyta</taxon>
        <taxon>Spermatophyta</taxon>
        <taxon>Magnoliopsida</taxon>
        <taxon>eudicotyledons</taxon>
        <taxon>Gunneridae</taxon>
        <taxon>Pentapetalae</taxon>
        <taxon>rosids</taxon>
        <taxon>fabids</taxon>
        <taxon>Malpighiales</taxon>
        <taxon>Euphorbiaceae</taxon>
        <taxon>Crotonoideae</taxon>
        <taxon>Micrandreae</taxon>
        <taxon>Hevea</taxon>
    </lineage>
</organism>
<evidence type="ECO:0000256" key="4">
    <source>
        <dbReference type="SAM" id="Phobius"/>
    </source>
</evidence>
<dbReference type="Proteomes" id="UP000467840">
    <property type="component" value="Chromosome 10"/>
</dbReference>
<evidence type="ECO:0000313" key="6">
    <source>
        <dbReference type="EMBL" id="KAF2319253.1"/>
    </source>
</evidence>
<keyword evidence="4" id="KW-0472">Membrane</keyword>
<dbReference type="GO" id="GO:0000166">
    <property type="term" value="F:nucleotide binding"/>
    <property type="evidence" value="ECO:0007669"/>
    <property type="project" value="UniProtKB-KW"/>
</dbReference>
<evidence type="ECO:0000256" key="2">
    <source>
        <dbReference type="ARBA" id="ARBA00022741"/>
    </source>
</evidence>
<protein>
    <recommendedName>
        <fullName evidence="5">Disease resistance N-terminal domain-containing protein</fullName>
    </recommendedName>
</protein>
<reference evidence="6 7" key="1">
    <citation type="journal article" date="2020" name="Mol. Plant">
        <title>The Chromosome-Based Rubber Tree Genome Provides New Insights into Spurge Genome Evolution and Rubber Biosynthesis.</title>
        <authorList>
            <person name="Liu J."/>
            <person name="Shi C."/>
            <person name="Shi C.C."/>
            <person name="Li W."/>
            <person name="Zhang Q.J."/>
            <person name="Zhang Y."/>
            <person name="Li K."/>
            <person name="Lu H.F."/>
            <person name="Shi C."/>
            <person name="Zhu S.T."/>
            <person name="Xiao Z.Y."/>
            <person name="Nan H."/>
            <person name="Yue Y."/>
            <person name="Zhu X.G."/>
            <person name="Wu Y."/>
            <person name="Hong X.N."/>
            <person name="Fan G.Y."/>
            <person name="Tong Y."/>
            <person name="Zhang D."/>
            <person name="Mao C.L."/>
            <person name="Liu Y.L."/>
            <person name="Hao S.J."/>
            <person name="Liu W.Q."/>
            <person name="Lv M.Q."/>
            <person name="Zhang H.B."/>
            <person name="Liu Y."/>
            <person name="Hu-Tang G.R."/>
            <person name="Wang J.P."/>
            <person name="Wang J.H."/>
            <person name="Sun Y.H."/>
            <person name="Ni S.B."/>
            <person name="Chen W.B."/>
            <person name="Zhang X.C."/>
            <person name="Jiao Y.N."/>
            <person name="Eichler E.E."/>
            <person name="Li G.H."/>
            <person name="Liu X."/>
            <person name="Gao L.Z."/>
        </authorList>
    </citation>
    <scope>NUCLEOTIDE SEQUENCE [LARGE SCALE GENOMIC DNA]</scope>
    <source>
        <strain evidence="7">cv. GT1</strain>
        <tissue evidence="6">Leaf</tissue>
    </source>
</reference>
<dbReference type="Gene3D" id="1.20.5.4130">
    <property type="match status" value="1"/>
</dbReference>
<gene>
    <name evidence="6" type="ORF">GH714_014251</name>
</gene>
<keyword evidence="2" id="KW-0547">Nucleotide-binding</keyword>
<keyword evidence="4" id="KW-0812">Transmembrane</keyword>
<dbReference type="InterPro" id="IPR041118">
    <property type="entry name" value="Rx_N"/>
</dbReference>
<feature type="transmembrane region" description="Helical" evidence="4">
    <location>
        <begin position="6"/>
        <end position="29"/>
    </location>
</feature>
<feature type="domain" description="Disease resistance N-terminal" evidence="5">
    <location>
        <begin position="10"/>
        <end position="86"/>
    </location>
</feature>
<keyword evidence="3" id="KW-0611">Plant defense</keyword>
<sequence length="143" mass="16691">MAHKIFSFLVDATLSWVLSLIIYQIILAWNLNDDSKGLQDSLTMIRAVLQDADEQQHRREPVRLWLKKLKDVAYEGEAVLNKLKNDDIRQMVEMLEQSGTELWNFMKGMLGDSLPYTSRVDFFRATLRLNSVSQTVRKNKEMK</sequence>
<dbReference type="GO" id="GO:0006952">
    <property type="term" value="P:defense response"/>
    <property type="evidence" value="ECO:0007669"/>
    <property type="project" value="UniProtKB-KW"/>
</dbReference>